<gene>
    <name evidence="1" type="ORF">BDA96_02G163400</name>
</gene>
<accession>A0A921RMG0</accession>
<proteinExistence type="predicted"/>
<evidence type="ECO:0000313" key="2">
    <source>
        <dbReference type="Proteomes" id="UP000807115"/>
    </source>
</evidence>
<sequence length="109" mass="12587">MGWWCRRGCRLSRLHGWDGGWAAIAYWVEETTMLLDLHRAPCIHHGKVSTPWIHHGKATMAGVEVGDDTLGWRTHIGLEMRRGRRLHRSLYCVLELRLRREMGEGTALS</sequence>
<name>A0A921RMG0_SORBI</name>
<organism evidence="1 2">
    <name type="scientific">Sorghum bicolor</name>
    <name type="common">Sorghum</name>
    <name type="synonym">Sorghum vulgare</name>
    <dbReference type="NCBI Taxonomy" id="4558"/>
    <lineage>
        <taxon>Eukaryota</taxon>
        <taxon>Viridiplantae</taxon>
        <taxon>Streptophyta</taxon>
        <taxon>Embryophyta</taxon>
        <taxon>Tracheophyta</taxon>
        <taxon>Spermatophyta</taxon>
        <taxon>Magnoliopsida</taxon>
        <taxon>Liliopsida</taxon>
        <taxon>Poales</taxon>
        <taxon>Poaceae</taxon>
        <taxon>PACMAD clade</taxon>
        <taxon>Panicoideae</taxon>
        <taxon>Andropogonodae</taxon>
        <taxon>Andropogoneae</taxon>
        <taxon>Sorghinae</taxon>
        <taxon>Sorghum</taxon>
    </lineage>
</organism>
<protein>
    <submittedName>
        <fullName evidence="1">Uncharacterized protein</fullName>
    </submittedName>
</protein>
<reference evidence="1" key="2">
    <citation type="submission" date="2020-10" db="EMBL/GenBank/DDBJ databases">
        <authorList>
            <person name="Cooper E.A."/>
            <person name="Brenton Z.W."/>
            <person name="Flinn B.S."/>
            <person name="Jenkins J."/>
            <person name="Shu S."/>
            <person name="Flowers D."/>
            <person name="Luo F."/>
            <person name="Wang Y."/>
            <person name="Xia P."/>
            <person name="Barry K."/>
            <person name="Daum C."/>
            <person name="Lipzen A."/>
            <person name="Yoshinaga Y."/>
            <person name="Schmutz J."/>
            <person name="Saski C."/>
            <person name="Vermerris W."/>
            <person name="Kresovich S."/>
        </authorList>
    </citation>
    <scope>NUCLEOTIDE SEQUENCE</scope>
</reference>
<evidence type="ECO:0000313" key="1">
    <source>
        <dbReference type="EMBL" id="KAG0543128.1"/>
    </source>
</evidence>
<dbReference type="Proteomes" id="UP000807115">
    <property type="component" value="Chromosome 2"/>
</dbReference>
<dbReference type="AlphaFoldDB" id="A0A921RMG0"/>
<comment type="caution">
    <text evidence="1">The sequence shown here is derived from an EMBL/GenBank/DDBJ whole genome shotgun (WGS) entry which is preliminary data.</text>
</comment>
<dbReference type="EMBL" id="CM027681">
    <property type="protein sequence ID" value="KAG0543128.1"/>
    <property type="molecule type" value="Genomic_DNA"/>
</dbReference>
<reference evidence="1" key="1">
    <citation type="journal article" date="2019" name="BMC Genomics">
        <title>A new reference genome for Sorghum bicolor reveals high levels of sequence similarity between sweet and grain genotypes: implications for the genetics of sugar metabolism.</title>
        <authorList>
            <person name="Cooper E.A."/>
            <person name="Brenton Z.W."/>
            <person name="Flinn B.S."/>
            <person name="Jenkins J."/>
            <person name="Shu S."/>
            <person name="Flowers D."/>
            <person name="Luo F."/>
            <person name="Wang Y."/>
            <person name="Xia P."/>
            <person name="Barry K."/>
            <person name="Daum C."/>
            <person name="Lipzen A."/>
            <person name="Yoshinaga Y."/>
            <person name="Schmutz J."/>
            <person name="Saski C."/>
            <person name="Vermerris W."/>
            <person name="Kresovich S."/>
        </authorList>
    </citation>
    <scope>NUCLEOTIDE SEQUENCE</scope>
</reference>